<proteinExistence type="predicted"/>
<accession>A0AAV4D9Z7</accession>
<organism evidence="1 2">
    <name type="scientific">Plakobranchus ocellatus</name>
    <dbReference type="NCBI Taxonomy" id="259542"/>
    <lineage>
        <taxon>Eukaryota</taxon>
        <taxon>Metazoa</taxon>
        <taxon>Spiralia</taxon>
        <taxon>Lophotrochozoa</taxon>
        <taxon>Mollusca</taxon>
        <taxon>Gastropoda</taxon>
        <taxon>Heterobranchia</taxon>
        <taxon>Euthyneura</taxon>
        <taxon>Panpulmonata</taxon>
        <taxon>Sacoglossa</taxon>
        <taxon>Placobranchoidea</taxon>
        <taxon>Plakobranchidae</taxon>
        <taxon>Plakobranchus</taxon>
    </lineage>
</organism>
<dbReference type="AlphaFoldDB" id="A0AAV4D9Z7"/>
<comment type="caution">
    <text evidence="1">The sequence shown here is derived from an EMBL/GenBank/DDBJ whole genome shotgun (WGS) entry which is preliminary data.</text>
</comment>
<name>A0AAV4D9Z7_9GAST</name>
<protein>
    <submittedName>
        <fullName evidence="1">Uncharacterized protein</fullName>
    </submittedName>
</protein>
<dbReference type="EMBL" id="BLXT01007636">
    <property type="protein sequence ID" value="GFO40785.1"/>
    <property type="molecule type" value="Genomic_DNA"/>
</dbReference>
<dbReference type="Proteomes" id="UP000735302">
    <property type="component" value="Unassembled WGS sequence"/>
</dbReference>
<sequence>MRDTGCEGVVEEEQLTRESCLLIRIENTALLAEKAVVNLRTLYGEVQALCIAYAICDVIVRNVRKARGPKNPDMSVMESAATTRVR</sequence>
<reference evidence="1 2" key="1">
    <citation type="journal article" date="2021" name="Elife">
        <title>Chloroplast acquisition without the gene transfer in kleptoplastic sea slugs, Plakobranchus ocellatus.</title>
        <authorList>
            <person name="Maeda T."/>
            <person name="Takahashi S."/>
            <person name="Yoshida T."/>
            <person name="Shimamura S."/>
            <person name="Takaki Y."/>
            <person name="Nagai Y."/>
            <person name="Toyoda A."/>
            <person name="Suzuki Y."/>
            <person name="Arimoto A."/>
            <person name="Ishii H."/>
            <person name="Satoh N."/>
            <person name="Nishiyama T."/>
            <person name="Hasebe M."/>
            <person name="Maruyama T."/>
            <person name="Minagawa J."/>
            <person name="Obokata J."/>
            <person name="Shigenobu S."/>
        </authorList>
    </citation>
    <scope>NUCLEOTIDE SEQUENCE [LARGE SCALE GENOMIC DNA]</scope>
</reference>
<evidence type="ECO:0000313" key="2">
    <source>
        <dbReference type="Proteomes" id="UP000735302"/>
    </source>
</evidence>
<keyword evidence="2" id="KW-1185">Reference proteome</keyword>
<evidence type="ECO:0000313" key="1">
    <source>
        <dbReference type="EMBL" id="GFO40785.1"/>
    </source>
</evidence>
<gene>
    <name evidence="1" type="ORF">PoB_006729000</name>
</gene>